<keyword evidence="1" id="KW-0547">Nucleotide-binding</keyword>
<dbReference type="Gene3D" id="3.40.50.300">
    <property type="entry name" value="P-loop containing nucleotide triphosphate hydrolases"/>
    <property type="match status" value="1"/>
</dbReference>
<dbReference type="OrthoDB" id="267323at2759"/>
<dbReference type="GeneID" id="34527364"/>
<dbReference type="PIRSF" id="PIRSF000709">
    <property type="entry name" value="6PFK_2-Ptase"/>
    <property type="match status" value="1"/>
</dbReference>
<name>J7S1T8_HUIN7</name>
<dbReference type="Gene3D" id="3.40.50.1240">
    <property type="entry name" value="Phosphoglycerate mutase-like"/>
    <property type="match status" value="1"/>
</dbReference>
<dbReference type="OMA" id="SCLIVTH"/>
<feature type="domain" description="6-phosphofructo-2-kinase" evidence="4">
    <location>
        <begin position="86"/>
        <end position="303"/>
    </location>
</feature>
<dbReference type="Pfam" id="PF00300">
    <property type="entry name" value="His_Phos_1"/>
    <property type="match status" value="1"/>
</dbReference>
<keyword evidence="6" id="KW-1185">Reference proteome</keyword>
<dbReference type="EMBL" id="HE978321">
    <property type="protein sequence ID" value="CCK71632.1"/>
    <property type="molecule type" value="Genomic_DNA"/>
</dbReference>
<evidence type="ECO:0000256" key="2">
    <source>
        <dbReference type="ARBA" id="ARBA00022840"/>
    </source>
</evidence>
<evidence type="ECO:0000256" key="1">
    <source>
        <dbReference type="ARBA" id="ARBA00022741"/>
    </source>
</evidence>
<dbReference type="InterPro" id="IPR013079">
    <property type="entry name" value="6Phosfructo_kin"/>
</dbReference>
<dbReference type="HOGENOM" id="CLU_006383_3_2_1"/>
<dbReference type="PANTHER" id="PTHR10606">
    <property type="entry name" value="6-PHOSPHOFRUCTO-2-KINASE/FRUCTOSE-2,6-BISPHOSPHATASE"/>
    <property type="match status" value="1"/>
</dbReference>
<reference evidence="6" key="2">
    <citation type="submission" date="2012-08" db="EMBL/GenBank/DDBJ databases">
        <title>Genome sequence of Kazachstania naganishii.</title>
        <authorList>
            <person name="Gordon J.L."/>
            <person name="Armisen D."/>
            <person name="Proux-Wera E."/>
            <person name="OhEigeartaigh S.S."/>
            <person name="Byrne K.P."/>
            <person name="Wolfe K.H."/>
        </authorList>
    </citation>
    <scope>NUCLEOTIDE SEQUENCE [LARGE SCALE GENOMIC DNA]</scope>
    <source>
        <strain evidence="6">ATCC MYA-139 / BCRC 22969 / CBS 8797 / CCRC 22969 / KCTC 17520 / NBRC 10181 / NCYC 3082</strain>
    </source>
</reference>
<dbReference type="GO" id="GO:0005829">
    <property type="term" value="C:cytosol"/>
    <property type="evidence" value="ECO:0007669"/>
    <property type="project" value="TreeGrafter"/>
</dbReference>
<feature type="region of interest" description="Disordered" evidence="3">
    <location>
        <begin position="1"/>
        <end position="83"/>
    </location>
</feature>
<sequence>MFSKHRGKLPTTSTHRHMGDTERTGLPEFQKRPLGDTPVDTRVVSPQEGSPPPKPPRWAPNRPHSTLSVPGWTASRDSPDGLISRGDSGSKLLVVMVGLPAMGKSFITGKLARFLNYSMYACEEFHIADTRRRWWHSHATGSIAPCFFDERDPRAQSLRDEWALDTLDRALEYLLEGDGSVAVVNGTNITARRRALLMARVRSRSRVLDVMFLESICSDEAVIERNVQLKASSADYRGWKDSKLAVEDFRARLAHYRRDYEPLEDNERLQYVKMIDVGKKVIANGVRGYLASLAVYYLLNFNLATRQVWVTRNGESEDNVAGRVGGDSHLTVRGQRYARALHKFIDTQRSIQEQEQRDNREFFVWTSMLQRAIETSHDFENSEYPLKQMRMLDEINAGDFDGLTNAQIEQIAPREYKLRQCDKLRYRYPGTGGESYLDVINRVRPVITEIERLEDSVLLITHRVVARVLLGYFMSLKFDAVTQLDVPLHCVYKLDLLPYGIKWTLYEYDEVKDTFRELPTCQMNVSRMEQMGGSTRRFSMVPTAPSTPTTASTASTH</sequence>
<dbReference type="PANTHER" id="PTHR10606:SF32">
    <property type="entry name" value="6-PHOSPHOFRUCTO-2-KINASE 1"/>
    <property type="match status" value="1"/>
</dbReference>
<feature type="compositionally biased region" description="Low complexity" evidence="3">
    <location>
        <begin position="542"/>
        <end position="557"/>
    </location>
</feature>
<dbReference type="PRINTS" id="PR00991">
    <property type="entry name" value="6PFRUCTKNASE"/>
</dbReference>
<evidence type="ECO:0000259" key="4">
    <source>
        <dbReference type="Pfam" id="PF01591"/>
    </source>
</evidence>
<dbReference type="STRING" id="1071383.J7S1T8"/>
<feature type="region of interest" description="Disordered" evidence="3">
    <location>
        <begin position="536"/>
        <end position="557"/>
    </location>
</feature>
<dbReference type="FunFam" id="3.40.50.300:FF:000644">
    <property type="entry name" value="GpmB, Fructose-2,6-bisphosphatase"/>
    <property type="match status" value="1"/>
</dbReference>
<dbReference type="InterPro" id="IPR029033">
    <property type="entry name" value="His_PPase_superfam"/>
</dbReference>
<feature type="compositionally biased region" description="Basic and acidic residues" evidence="3">
    <location>
        <begin position="17"/>
        <end position="34"/>
    </location>
</feature>
<dbReference type="SMART" id="SM00855">
    <property type="entry name" value="PGAM"/>
    <property type="match status" value="1"/>
</dbReference>
<accession>J7S1T8</accession>
<dbReference type="AlphaFoldDB" id="J7S1T8"/>
<dbReference type="GO" id="GO:0006003">
    <property type="term" value="P:fructose 2,6-bisphosphate metabolic process"/>
    <property type="evidence" value="ECO:0007669"/>
    <property type="project" value="InterPro"/>
</dbReference>
<gene>
    <name evidence="5" type="primary">KNAG0H02190</name>
    <name evidence="5" type="ordered locus">KNAG_0H02190</name>
</gene>
<dbReference type="eggNOG" id="KOG0234">
    <property type="taxonomic scope" value="Eukaryota"/>
</dbReference>
<reference evidence="5 6" key="1">
    <citation type="journal article" date="2011" name="Proc. Natl. Acad. Sci. U.S.A.">
        <title>Evolutionary erosion of yeast sex chromosomes by mating-type switching accidents.</title>
        <authorList>
            <person name="Gordon J.L."/>
            <person name="Armisen D."/>
            <person name="Proux-Wera E."/>
            <person name="Oheigeartaigh S.S."/>
            <person name="Byrne K.P."/>
            <person name="Wolfe K.H."/>
        </authorList>
    </citation>
    <scope>NUCLEOTIDE SEQUENCE [LARGE SCALE GENOMIC DNA]</scope>
    <source>
        <strain evidence="6">ATCC MYA-139 / BCRC 22969 / CBS 8797 / CCRC 22969 / KCTC 17520 / NBRC 10181 / NCYC 3082</strain>
    </source>
</reference>
<feature type="compositionally biased region" description="Pro residues" evidence="3">
    <location>
        <begin position="49"/>
        <end position="58"/>
    </location>
</feature>
<protein>
    <recommendedName>
        <fullName evidence="4">6-phosphofructo-2-kinase domain-containing protein</fullName>
    </recommendedName>
</protein>
<dbReference type="CDD" id="cd07067">
    <property type="entry name" value="HP_PGM_like"/>
    <property type="match status" value="1"/>
</dbReference>
<dbReference type="GO" id="GO:0003873">
    <property type="term" value="F:6-phosphofructo-2-kinase activity"/>
    <property type="evidence" value="ECO:0007669"/>
    <property type="project" value="InterPro"/>
</dbReference>
<dbReference type="InterPro" id="IPR003094">
    <property type="entry name" value="6Pfruct_kin"/>
</dbReference>
<dbReference type="InterPro" id="IPR027417">
    <property type="entry name" value="P-loop_NTPase"/>
</dbReference>
<keyword evidence="2" id="KW-0067">ATP-binding</keyword>
<dbReference type="Pfam" id="PF01591">
    <property type="entry name" value="6PF2K"/>
    <property type="match status" value="1"/>
</dbReference>
<evidence type="ECO:0000313" key="6">
    <source>
        <dbReference type="Proteomes" id="UP000006310"/>
    </source>
</evidence>
<dbReference type="SUPFAM" id="SSF52540">
    <property type="entry name" value="P-loop containing nucleoside triphosphate hydrolases"/>
    <property type="match status" value="1"/>
</dbReference>
<proteinExistence type="predicted"/>
<dbReference type="KEGG" id="kng:KNAG_0H02190"/>
<evidence type="ECO:0000256" key="3">
    <source>
        <dbReference type="SAM" id="MobiDB-lite"/>
    </source>
</evidence>
<evidence type="ECO:0000313" key="5">
    <source>
        <dbReference type="EMBL" id="CCK71632.1"/>
    </source>
</evidence>
<dbReference type="RefSeq" id="XP_022465877.1">
    <property type="nucleotide sequence ID" value="XM_022609486.1"/>
</dbReference>
<dbReference type="GO" id="GO:0006000">
    <property type="term" value="P:fructose metabolic process"/>
    <property type="evidence" value="ECO:0007669"/>
    <property type="project" value="InterPro"/>
</dbReference>
<dbReference type="Proteomes" id="UP000006310">
    <property type="component" value="Chromosome 8"/>
</dbReference>
<dbReference type="SUPFAM" id="SSF53254">
    <property type="entry name" value="Phosphoglycerate mutase-like"/>
    <property type="match status" value="1"/>
</dbReference>
<organism evidence="5 6">
    <name type="scientific">Huiozyma naganishii (strain ATCC MYA-139 / BCRC 22969 / CBS 8797 / KCTC 17520 / NBRC 10181 / NCYC 3082 / Yp74L-3)</name>
    <name type="common">Yeast</name>
    <name type="synonym">Kazachstania naganishii</name>
    <dbReference type="NCBI Taxonomy" id="1071383"/>
    <lineage>
        <taxon>Eukaryota</taxon>
        <taxon>Fungi</taxon>
        <taxon>Dikarya</taxon>
        <taxon>Ascomycota</taxon>
        <taxon>Saccharomycotina</taxon>
        <taxon>Saccharomycetes</taxon>
        <taxon>Saccharomycetales</taxon>
        <taxon>Saccharomycetaceae</taxon>
        <taxon>Huiozyma</taxon>
    </lineage>
</organism>
<dbReference type="InterPro" id="IPR013078">
    <property type="entry name" value="His_Pase_superF_clade-1"/>
</dbReference>
<dbReference type="GO" id="GO:0005524">
    <property type="term" value="F:ATP binding"/>
    <property type="evidence" value="ECO:0007669"/>
    <property type="project" value="UniProtKB-KW"/>
</dbReference>